<name>A0ABW3TBS5_9RHOB</name>
<dbReference type="InterPro" id="IPR001173">
    <property type="entry name" value="Glyco_trans_2-like"/>
</dbReference>
<dbReference type="Gene3D" id="3.90.550.10">
    <property type="entry name" value="Spore Coat Polysaccharide Biosynthesis Protein SpsA, Chain A"/>
    <property type="match status" value="1"/>
</dbReference>
<dbReference type="CDD" id="cd04186">
    <property type="entry name" value="GT_2_like_c"/>
    <property type="match status" value="1"/>
</dbReference>
<feature type="domain" description="Glycosyltransferase 2-like" evidence="1">
    <location>
        <begin position="9"/>
        <end position="168"/>
    </location>
</feature>
<dbReference type="PANTHER" id="PTHR43179">
    <property type="entry name" value="RHAMNOSYLTRANSFERASE WBBL"/>
    <property type="match status" value="1"/>
</dbReference>
<organism evidence="2 3">
    <name type="scientific">Seohaeicola saemankumensis</name>
    <dbReference type="NCBI Taxonomy" id="481181"/>
    <lineage>
        <taxon>Bacteria</taxon>
        <taxon>Pseudomonadati</taxon>
        <taxon>Pseudomonadota</taxon>
        <taxon>Alphaproteobacteria</taxon>
        <taxon>Rhodobacterales</taxon>
        <taxon>Roseobacteraceae</taxon>
        <taxon>Seohaeicola</taxon>
    </lineage>
</organism>
<dbReference type="RefSeq" id="WP_380789249.1">
    <property type="nucleotide sequence ID" value="NZ_JBHTKR010000002.1"/>
</dbReference>
<keyword evidence="2" id="KW-0328">Glycosyltransferase</keyword>
<dbReference type="Pfam" id="PF00535">
    <property type="entry name" value="Glycos_transf_2"/>
    <property type="match status" value="1"/>
</dbReference>
<reference evidence="3" key="1">
    <citation type="journal article" date="2019" name="Int. J. Syst. Evol. Microbiol.">
        <title>The Global Catalogue of Microorganisms (GCM) 10K type strain sequencing project: providing services to taxonomists for standard genome sequencing and annotation.</title>
        <authorList>
            <consortium name="The Broad Institute Genomics Platform"/>
            <consortium name="The Broad Institute Genome Sequencing Center for Infectious Disease"/>
            <person name="Wu L."/>
            <person name="Ma J."/>
        </authorList>
    </citation>
    <scope>NUCLEOTIDE SEQUENCE [LARGE SCALE GENOMIC DNA]</scope>
    <source>
        <strain evidence="3">CCUG 55328</strain>
    </source>
</reference>
<evidence type="ECO:0000313" key="2">
    <source>
        <dbReference type="EMBL" id="MFD1193906.1"/>
    </source>
</evidence>
<comment type="caution">
    <text evidence="2">The sequence shown here is derived from an EMBL/GenBank/DDBJ whole genome shotgun (WGS) entry which is preliminary data.</text>
</comment>
<keyword evidence="2" id="KW-0808">Transferase</keyword>
<proteinExistence type="predicted"/>
<dbReference type="SUPFAM" id="SSF53448">
    <property type="entry name" value="Nucleotide-diphospho-sugar transferases"/>
    <property type="match status" value="1"/>
</dbReference>
<accession>A0ABW3TBS5</accession>
<keyword evidence="3" id="KW-1185">Reference proteome</keyword>
<evidence type="ECO:0000313" key="3">
    <source>
        <dbReference type="Proteomes" id="UP001597151"/>
    </source>
</evidence>
<dbReference type="Proteomes" id="UP001597151">
    <property type="component" value="Unassembled WGS sequence"/>
</dbReference>
<dbReference type="InterPro" id="IPR029044">
    <property type="entry name" value="Nucleotide-diphossugar_trans"/>
</dbReference>
<sequence>MTTGQGQVTVITVSYNSEAVLPAMLSSVPSGTPVVIVDNASRDQDSLRQLAEHHSARLVALERNLGFGVACNAGAAVAETEYLLFLNPDAILRPGAIDALLDAARRHPEASGFNPRITHEDGSLHFKRRSNLLPRHEWLSRKGLSDEGVLPVLVGSAIFMSRQNFERIGGFDPNIFLYYEDDDLSLRLRRDIGPLFYVPQAEVMHAGGVSSARSVDVARIKGHHLGRSRVYASVKHGVRWGRTKALLDAILGAVSPLVLLSARKRAKEWARLSATVRSIAGRPC</sequence>
<dbReference type="PANTHER" id="PTHR43179:SF7">
    <property type="entry name" value="RHAMNOSYLTRANSFERASE WBBL"/>
    <property type="match status" value="1"/>
</dbReference>
<protein>
    <submittedName>
        <fullName evidence="2">Glycosyltransferase family 2 protein</fullName>
        <ecNumber evidence="2">2.4.-.-</ecNumber>
    </submittedName>
</protein>
<gene>
    <name evidence="2" type="ORF">ACFQ3C_04415</name>
</gene>
<evidence type="ECO:0000259" key="1">
    <source>
        <dbReference type="Pfam" id="PF00535"/>
    </source>
</evidence>
<dbReference type="EMBL" id="JBHTKR010000002">
    <property type="protein sequence ID" value="MFD1193906.1"/>
    <property type="molecule type" value="Genomic_DNA"/>
</dbReference>
<dbReference type="GO" id="GO:0016757">
    <property type="term" value="F:glycosyltransferase activity"/>
    <property type="evidence" value="ECO:0007669"/>
    <property type="project" value="UniProtKB-KW"/>
</dbReference>
<dbReference type="EC" id="2.4.-.-" evidence="2"/>